<protein>
    <recommendedName>
        <fullName evidence="4">TnsA endonuclease N-terminal domain-containing protein</fullName>
    </recommendedName>
</protein>
<dbReference type="Proteomes" id="UP001241605">
    <property type="component" value="Chromosome"/>
</dbReference>
<evidence type="ECO:0000313" key="3">
    <source>
        <dbReference type="Proteomes" id="UP001241605"/>
    </source>
</evidence>
<evidence type="ECO:0008006" key="4">
    <source>
        <dbReference type="Google" id="ProtNLM"/>
    </source>
</evidence>
<feature type="region of interest" description="Disordered" evidence="1">
    <location>
        <begin position="31"/>
        <end position="53"/>
    </location>
</feature>
<gene>
    <name evidence="2" type="ORF">QF118_07180</name>
</gene>
<proteinExistence type="predicted"/>
<evidence type="ECO:0000313" key="2">
    <source>
        <dbReference type="EMBL" id="WGW05322.1"/>
    </source>
</evidence>
<sequence>MQTVMEIADNHPHAHLPHLWAANIAPPMLADPDDPNRLSPTRLSKADMKSNKPKRIWKSGSTCRVALVTRLHRRAVRQEFWCASFEESQVFLNIAGHPEVINFMEQRTSVPFTDLSGNDTFTRVDAHVLLRNGEEVLVSIKYDEKARRPSYLAEIANTAAQTPYEVADRFTVTSRYLFHPTYRDCALAIHKARGGWDPEADDQVLELAGHLGERFTFQEIVDASGLGHRGQRAVIRLVGDGDIGKHLLDPFSPETQLWSAAA</sequence>
<reference evidence="2 3" key="1">
    <citation type="submission" date="2023-05" db="EMBL/GenBank/DDBJ databases">
        <title>YMD87, complete Genome.</title>
        <authorList>
            <person name="Zhang J."/>
            <person name="Xu X."/>
        </authorList>
    </citation>
    <scope>NUCLEOTIDE SEQUENCE [LARGE SCALE GENOMIC DNA]</scope>
    <source>
        <strain evidence="2 3">YMD87</strain>
    </source>
</reference>
<dbReference type="EMBL" id="CP124616">
    <property type="protein sequence ID" value="WGW05322.1"/>
    <property type="molecule type" value="Genomic_DNA"/>
</dbReference>
<keyword evidence="3" id="KW-1185">Reference proteome</keyword>
<accession>A0ABY8QNC8</accession>
<dbReference type="RefSeq" id="WP_282301946.1">
    <property type="nucleotide sequence ID" value="NZ_CP124616.1"/>
</dbReference>
<name>A0ABY8QNC8_9RHOB</name>
<evidence type="ECO:0000256" key="1">
    <source>
        <dbReference type="SAM" id="MobiDB-lite"/>
    </source>
</evidence>
<organism evidence="2 3">
    <name type="scientific">Tropicibacter oceani</name>
    <dbReference type="NCBI Taxonomy" id="3058420"/>
    <lineage>
        <taxon>Bacteria</taxon>
        <taxon>Pseudomonadati</taxon>
        <taxon>Pseudomonadota</taxon>
        <taxon>Alphaproteobacteria</taxon>
        <taxon>Rhodobacterales</taxon>
        <taxon>Roseobacteraceae</taxon>
        <taxon>Tropicibacter</taxon>
    </lineage>
</organism>